<dbReference type="Pfam" id="PF00248">
    <property type="entry name" value="Aldo_ket_red"/>
    <property type="match status" value="1"/>
</dbReference>
<proteinExistence type="predicted"/>
<evidence type="ECO:0000256" key="1">
    <source>
        <dbReference type="ARBA" id="ARBA00023002"/>
    </source>
</evidence>
<dbReference type="EMBL" id="CP163435">
    <property type="protein sequence ID" value="XDQ25654.1"/>
    <property type="molecule type" value="Genomic_DNA"/>
</dbReference>
<evidence type="ECO:0000313" key="3">
    <source>
        <dbReference type="EMBL" id="XDQ25654.1"/>
    </source>
</evidence>
<dbReference type="CDD" id="cd19102">
    <property type="entry name" value="AKR_unchar"/>
    <property type="match status" value="1"/>
</dbReference>
<dbReference type="PANTHER" id="PTHR43364">
    <property type="entry name" value="NADH-SPECIFIC METHYLGLYOXAL REDUCTASE-RELATED"/>
    <property type="match status" value="1"/>
</dbReference>
<accession>A0AB39P952</accession>
<dbReference type="RefSeq" id="WP_369232967.1">
    <property type="nucleotide sequence ID" value="NZ_CP163435.1"/>
</dbReference>
<reference evidence="3" key="1">
    <citation type="submission" date="2024-07" db="EMBL/GenBank/DDBJ databases">
        <authorList>
            <person name="Yu S.T."/>
        </authorList>
    </citation>
    <scope>NUCLEOTIDE SEQUENCE</scope>
    <source>
        <strain evidence="3">R21</strain>
    </source>
</reference>
<dbReference type="AlphaFoldDB" id="A0AB39P952"/>
<dbReference type="GO" id="GO:0016491">
    <property type="term" value="F:oxidoreductase activity"/>
    <property type="evidence" value="ECO:0007669"/>
    <property type="project" value="UniProtKB-KW"/>
</dbReference>
<sequence>MTLPRRSLGSTGLSLSRIGLGGWSFGGDGWRFTWGAQDDAQSIATVHRAVELGVNWIDTAAVYGLGHSEEVIGKALAGLPEADRPYVFTKAGLVWDPENPTLAPSRIMRPDSVRREVEDSLRRLGVETIDLYQVHWPDTGASLDWDGEGTPAGGGRVTPLEEYWQVMADLKAEGKVRAIGLSNHGPEQLEIARRIAPVDAIQPPLSVLNRTAEPEIDWAADHGTGVIVYSPQHSGLLTGSFTRERVASLAPSDWRRTHPDFTRDLDRNLDTVERLRTVAEAHGTTVGAVAIAWVLARPGVTGAIVGARRPEQTADWQRAAALELTAAESSYIAAG</sequence>
<keyword evidence="1" id="KW-0560">Oxidoreductase</keyword>
<dbReference type="InterPro" id="IPR023210">
    <property type="entry name" value="NADP_OxRdtase_dom"/>
</dbReference>
<gene>
    <name evidence="3" type="ORF">AB5J56_13575</name>
</gene>
<dbReference type="Gene3D" id="3.20.20.100">
    <property type="entry name" value="NADP-dependent oxidoreductase domain"/>
    <property type="match status" value="1"/>
</dbReference>
<protein>
    <submittedName>
        <fullName evidence="3">Aldo/keto reductase</fullName>
    </submittedName>
</protein>
<dbReference type="GO" id="GO:0005829">
    <property type="term" value="C:cytosol"/>
    <property type="evidence" value="ECO:0007669"/>
    <property type="project" value="TreeGrafter"/>
</dbReference>
<dbReference type="SUPFAM" id="SSF51430">
    <property type="entry name" value="NAD(P)-linked oxidoreductase"/>
    <property type="match status" value="1"/>
</dbReference>
<dbReference type="InterPro" id="IPR050523">
    <property type="entry name" value="AKR_Detox_Biosynth"/>
</dbReference>
<feature type="domain" description="NADP-dependent oxidoreductase" evidence="2">
    <location>
        <begin position="17"/>
        <end position="333"/>
    </location>
</feature>
<dbReference type="PANTHER" id="PTHR43364:SF4">
    <property type="entry name" value="NAD(P)-LINKED OXIDOREDUCTASE SUPERFAMILY PROTEIN"/>
    <property type="match status" value="1"/>
</dbReference>
<name>A0AB39P952_9ACTN</name>
<evidence type="ECO:0000259" key="2">
    <source>
        <dbReference type="Pfam" id="PF00248"/>
    </source>
</evidence>
<dbReference type="InterPro" id="IPR036812">
    <property type="entry name" value="NAD(P)_OxRdtase_dom_sf"/>
</dbReference>
<organism evidence="3">
    <name type="scientific">Streptomyces sp. R21</name>
    <dbReference type="NCBI Taxonomy" id="3238627"/>
    <lineage>
        <taxon>Bacteria</taxon>
        <taxon>Bacillati</taxon>
        <taxon>Actinomycetota</taxon>
        <taxon>Actinomycetes</taxon>
        <taxon>Kitasatosporales</taxon>
        <taxon>Streptomycetaceae</taxon>
        <taxon>Streptomyces</taxon>
    </lineage>
</organism>